<accession>A0ABN9L084</accession>
<feature type="compositionally biased region" description="Polar residues" evidence="1">
    <location>
        <begin position="46"/>
        <end position="65"/>
    </location>
</feature>
<organism evidence="2 3">
    <name type="scientific">Ranitomeya imitator</name>
    <name type="common">mimic poison frog</name>
    <dbReference type="NCBI Taxonomy" id="111125"/>
    <lineage>
        <taxon>Eukaryota</taxon>
        <taxon>Metazoa</taxon>
        <taxon>Chordata</taxon>
        <taxon>Craniata</taxon>
        <taxon>Vertebrata</taxon>
        <taxon>Euteleostomi</taxon>
        <taxon>Amphibia</taxon>
        <taxon>Batrachia</taxon>
        <taxon>Anura</taxon>
        <taxon>Neobatrachia</taxon>
        <taxon>Hyloidea</taxon>
        <taxon>Dendrobatidae</taxon>
        <taxon>Dendrobatinae</taxon>
        <taxon>Ranitomeya</taxon>
    </lineage>
</organism>
<feature type="region of interest" description="Disordered" evidence="1">
    <location>
        <begin position="1"/>
        <end position="20"/>
    </location>
</feature>
<dbReference type="Proteomes" id="UP001176940">
    <property type="component" value="Unassembled WGS sequence"/>
</dbReference>
<comment type="caution">
    <text evidence="2">The sequence shown here is derived from an EMBL/GenBank/DDBJ whole genome shotgun (WGS) entry which is preliminary data.</text>
</comment>
<dbReference type="EMBL" id="CAUEEQ010005225">
    <property type="protein sequence ID" value="CAJ0928480.1"/>
    <property type="molecule type" value="Genomic_DNA"/>
</dbReference>
<proteinExistence type="predicted"/>
<evidence type="ECO:0000313" key="2">
    <source>
        <dbReference type="EMBL" id="CAJ0928480.1"/>
    </source>
</evidence>
<evidence type="ECO:0000313" key="3">
    <source>
        <dbReference type="Proteomes" id="UP001176940"/>
    </source>
</evidence>
<protein>
    <submittedName>
        <fullName evidence="2">Uncharacterized protein</fullName>
    </submittedName>
</protein>
<name>A0ABN9L084_9NEOB</name>
<feature type="region of interest" description="Disordered" evidence="1">
    <location>
        <begin position="45"/>
        <end position="65"/>
    </location>
</feature>
<sequence>MKKRRKRDDVPASAASYHPAGVDYPGLLVHLHVVALAPAPSKRLETSTFSALKSSRSTITPGPSP</sequence>
<keyword evidence="3" id="KW-1185">Reference proteome</keyword>
<reference evidence="2" key="1">
    <citation type="submission" date="2023-07" db="EMBL/GenBank/DDBJ databases">
        <authorList>
            <person name="Stuckert A."/>
        </authorList>
    </citation>
    <scope>NUCLEOTIDE SEQUENCE</scope>
</reference>
<evidence type="ECO:0000256" key="1">
    <source>
        <dbReference type="SAM" id="MobiDB-lite"/>
    </source>
</evidence>
<gene>
    <name evidence="2" type="ORF">RIMI_LOCUS3471085</name>
</gene>